<dbReference type="GO" id="GO:0006313">
    <property type="term" value="P:DNA transposition"/>
    <property type="evidence" value="ECO:0007669"/>
    <property type="project" value="InterPro"/>
</dbReference>
<dbReference type="Pfam" id="PF01797">
    <property type="entry name" value="Y1_Tnp"/>
    <property type="match status" value="1"/>
</dbReference>
<dbReference type="PANTHER" id="PTHR34322:SF2">
    <property type="entry name" value="TRANSPOSASE IS200-LIKE DOMAIN-CONTAINING PROTEIN"/>
    <property type="match status" value="1"/>
</dbReference>
<dbReference type="EMBL" id="MFIA01000027">
    <property type="protein sequence ID" value="OGF82115.1"/>
    <property type="molecule type" value="Genomic_DNA"/>
</dbReference>
<reference evidence="2 3" key="1">
    <citation type="journal article" date="2016" name="Nat. Commun.">
        <title>Thousands of microbial genomes shed light on interconnected biogeochemical processes in an aquifer system.</title>
        <authorList>
            <person name="Anantharaman K."/>
            <person name="Brown C.T."/>
            <person name="Hug L.A."/>
            <person name="Sharon I."/>
            <person name="Castelle C.J."/>
            <person name="Probst A.J."/>
            <person name="Thomas B.C."/>
            <person name="Singh A."/>
            <person name="Wilkins M.J."/>
            <person name="Karaoz U."/>
            <person name="Brodie E.L."/>
            <person name="Williams K.H."/>
            <person name="Hubbard S.S."/>
            <person name="Banfield J.F."/>
        </authorList>
    </citation>
    <scope>NUCLEOTIDE SEQUENCE [LARGE SCALE GENOMIC DNA]</scope>
</reference>
<evidence type="ECO:0000313" key="3">
    <source>
        <dbReference type="Proteomes" id="UP000178046"/>
    </source>
</evidence>
<dbReference type="Proteomes" id="UP000178046">
    <property type="component" value="Unassembled WGS sequence"/>
</dbReference>
<dbReference type="GO" id="GO:0003677">
    <property type="term" value="F:DNA binding"/>
    <property type="evidence" value="ECO:0007669"/>
    <property type="project" value="InterPro"/>
</dbReference>
<dbReference type="PANTHER" id="PTHR34322">
    <property type="entry name" value="TRANSPOSASE, Y1_TNP DOMAIN-CONTAINING"/>
    <property type="match status" value="1"/>
</dbReference>
<dbReference type="SMART" id="SM01321">
    <property type="entry name" value="Y1_Tnp"/>
    <property type="match status" value="1"/>
</dbReference>
<sequence length="234" mass="27361">MARLETIVEGAYVHVLNRGVKKTSIYRQKSDLWRLLFNLFYLNSKKIPDNWNRVLDREDQLRNFVWPKEWGKKVPLVSVLAYTIMPNHFHLILKEINKGGISQFMHKFSMGYSKFVNTKYKETGSLFQGPFKSVVVKSDNQLRYLATYVMVKNPFELYPKGGMEGAMKNFDEAWRWAIDYPFCSLVDYAGGRDYSVVLDKDLLGEIFVKPKVFKDFARDCILGRKLGVGEQDWE</sequence>
<dbReference type="Gene3D" id="3.30.70.1290">
    <property type="entry name" value="Transposase IS200-like"/>
    <property type="match status" value="1"/>
</dbReference>
<feature type="domain" description="Transposase IS200-like" evidence="1">
    <location>
        <begin position="8"/>
        <end position="152"/>
    </location>
</feature>
<dbReference type="InterPro" id="IPR036515">
    <property type="entry name" value="Transposase_17_sf"/>
</dbReference>
<dbReference type="GO" id="GO:0004803">
    <property type="term" value="F:transposase activity"/>
    <property type="evidence" value="ECO:0007669"/>
    <property type="project" value="InterPro"/>
</dbReference>
<dbReference type="InterPro" id="IPR002686">
    <property type="entry name" value="Transposase_17"/>
</dbReference>
<accession>A0A1F5X2H8</accession>
<proteinExistence type="predicted"/>
<protein>
    <recommendedName>
        <fullName evidence="1">Transposase IS200-like domain-containing protein</fullName>
    </recommendedName>
</protein>
<evidence type="ECO:0000313" key="2">
    <source>
        <dbReference type="EMBL" id="OGF82115.1"/>
    </source>
</evidence>
<comment type="caution">
    <text evidence="2">The sequence shown here is derived from an EMBL/GenBank/DDBJ whole genome shotgun (WGS) entry which is preliminary data.</text>
</comment>
<dbReference type="AlphaFoldDB" id="A0A1F5X2H8"/>
<organism evidence="2 3">
    <name type="scientific">Candidatus Giovannonibacteria bacterium RIFCSPLOWO2_01_FULL_44_16</name>
    <dbReference type="NCBI Taxonomy" id="1798348"/>
    <lineage>
        <taxon>Bacteria</taxon>
        <taxon>Candidatus Giovannoniibacteriota</taxon>
    </lineage>
</organism>
<gene>
    <name evidence="2" type="ORF">A2924_03010</name>
</gene>
<dbReference type="SUPFAM" id="SSF143422">
    <property type="entry name" value="Transposase IS200-like"/>
    <property type="match status" value="1"/>
</dbReference>
<name>A0A1F5X2H8_9BACT</name>
<evidence type="ECO:0000259" key="1">
    <source>
        <dbReference type="SMART" id="SM01321"/>
    </source>
</evidence>